<evidence type="ECO:0000256" key="7">
    <source>
        <dbReference type="ARBA" id="ARBA00022597"/>
    </source>
</evidence>
<evidence type="ECO:0000259" key="12">
    <source>
        <dbReference type="PROSITE" id="PS50850"/>
    </source>
</evidence>
<evidence type="ECO:0000256" key="1">
    <source>
        <dbReference type="ARBA" id="ARBA00000618"/>
    </source>
</evidence>
<evidence type="ECO:0000256" key="9">
    <source>
        <dbReference type="ARBA" id="ARBA00022989"/>
    </source>
</evidence>
<dbReference type="GO" id="GO:0055056">
    <property type="term" value="F:D-glucose transmembrane transporter activity"/>
    <property type="evidence" value="ECO:0007669"/>
    <property type="project" value="TreeGrafter"/>
</dbReference>
<dbReference type="GO" id="GO:0005737">
    <property type="term" value="C:cytoplasm"/>
    <property type="evidence" value="ECO:0007669"/>
    <property type="project" value="UniProtKB-SubCell"/>
</dbReference>
<evidence type="ECO:0000256" key="5">
    <source>
        <dbReference type="ARBA" id="ARBA00022448"/>
    </source>
</evidence>
<dbReference type="PROSITE" id="PS00216">
    <property type="entry name" value="SUGAR_TRANSPORT_1"/>
    <property type="match status" value="1"/>
</dbReference>
<dbReference type="GO" id="GO:0016020">
    <property type="term" value="C:membrane"/>
    <property type="evidence" value="ECO:0007669"/>
    <property type="project" value="InterPro"/>
</dbReference>
<dbReference type="InterPro" id="IPR020846">
    <property type="entry name" value="MFS_dom"/>
</dbReference>
<dbReference type="InterPro" id="IPR036259">
    <property type="entry name" value="MFS_trans_sf"/>
</dbReference>
<dbReference type="SUPFAM" id="SSF103473">
    <property type="entry name" value="MFS general substrate transporter"/>
    <property type="match status" value="1"/>
</dbReference>
<dbReference type="InterPro" id="IPR005828">
    <property type="entry name" value="MFS_sugar_transport-like"/>
</dbReference>
<evidence type="ECO:0000256" key="11">
    <source>
        <dbReference type="SAM" id="Phobius"/>
    </source>
</evidence>
<feature type="transmembrane region" description="Helical" evidence="11">
    <location>
        <begin position="316"/>
        <end position="342"/>
    </location>
</feature>
<feature type="transmembrane region" description="Helical" evidence="11">
    <location>
        <begin position="67"/>
        <end position="87"/>
    </location>
</feature>
<evidence type="ECO:0000256" key="4">
    <source>
        <dbReference type="ARBA" id="ARBA00007004"/>
    </source>
</evidence>
<organism evidence="13 14">
    <name type="scientific">Neogobius melanostomus</name>
    <name type="common">round goby</name>
    <dbReference type="NCBI Taxonomy" id="47308"/>
    <lineage>
        <taxon>Eukaryota</taxon>
        <taxon>Metazoa</taxon>
        <taxon>Chordata</taxon>
        <taxon>Craniata</taxon>
        <taxon>Vertebrata</taxon>
        <taxon>Euteleostomi</taxon>
        <taxon>Actinopterygii</taxon>
        <taxon>Neopterygii</taxon>
        <taxon>Teleostei</taxon>
        <taxon>Neoteleostei</taxon>
        <taxon>Acanthomorphata</taxon>
        <taxon>Gobiaria</taxon>
        <taxon>Gobiiformes</taxon>
        <taxon>Gobioidei</taxon>
        <taxon>Gobiidae</taxon>
        <taxon>Benthophilinae</taxon>
        <taxon>Neogobiini</taxon>
        <taxon>Neogobius</taxon>
    </lineage>
</organism>
<dbReference type="GO" id="GO:1904659">
    <property type="term" value="P:D-glucose transmembrane transport"/>
    <property type="evidence" value="ECO:0007669"/>
    <property type="project" value="TreeGrafter"/>
</dbReference>
<keyword evidence="14" id="KW-1185">Reference proteome</keyword>
<evidence type="ECO:0000313" key="14">
    <source>
        <dbReference type="Proteomes" id="UP000694523"/>
    </source>
</evidence>
<dbReference type="Proteomes" id="UP000694523">
    <property type="component" value="Unplaced"/>
</dbReference>
<name>A0A8C6WX32_9GOBI</name>
<feature type="transmembrane region" description="Helical" evidence="11">
    <location>
        <begin position="94"/>
        <end position="114"/>
    </location>
</feature>
<keyword evidence="6" id="KW-0963">Cytoplasm</keyword>
<evidence type="ECO:0000256" key="3">
    <source>
        <dbReference type="ARBA" id="ARBA00004496"/>
    </source>
</evidence>
<evidence type="ECO:0000256" key="10">
    <source>
        <dbReference type="ARBA" id="ARBA00023136"/>
    </source>
</evidence>
<feature type="transmembrane region" description="Helical" evidence="11">
    <location>
        <begin position="40"/>
        <end position="61"/>
    </location>
</feature>
<keyword evidence="10 11" id="KW-0472">Membrane</keyword>
<feature type="transmembrane region" description="Helical" evidence="11">
    <location>
        <begin position="221"/>
        <end position="242"/>
    </location>
</feature>
<feature type="transmembrane region" description="Helical" evidence="11">
    <location>
        <begin position="380"/>
        <end position="401"/>
    </location>
</feature>
<evidence type="ECO:0000256" key="6">
    <source>
        <dbReference type="ARBA" id="ARBA00022490"/>
    </source>
</evidence>
<dbReference type="AlphaFoldDB" id="A0A8C6WX32"/>
<dbReference type="PANTHER" id="PTHR48023">
    <property type="entry name" value="D-XYLOSE-PROTON SYMPORTER-LIKE 2"/>
    <property type="match status" value="1"/>
</dbReference>
<dbReference type="GO" id="GO:0012505">
    <property type="term" value="C:endomembrane system"/>
    <property type="evidence" value="ECO:0007669"/>
    <property type="project" value="UniProtKB-SubCell"/>
</dbReference>
<dbReference type="Gene3D" id="1.20.1250.20">
    <property type="entry name" value="MFS general substrate transporter like domains"/>
    <property type="match status" value="2"/>
</dbReference>
<dbReference type="InterPro" id="IPR005829">
    <property type="entry name" value="Sugar_transporter_CS"/>
</dbReference>
<dbReference type="PANTHER" id="PTHR48023:SF7">
    <property type="entry name" value="SOLUTE CARRIER FAMILY 2, FACILITATED GLUCOSE TRANSPORTER MEMBER 10"/>
    <property type="match status" value="1"/>
</dbReference>
<dbReference type="PROSITE" id="PS50850">
    <property type="entry name" value="MFS"/>
    <property type="match status" value="1"/>
</dbReference>
<evidence type="ECO:0000313" key="13">
    <source>
        <dbReference type="Ensembl" id="ENSNMLP00000038330.1"/>
    </source>
</evidence>
<dbReference type="InterPro" id="IPR050820">
    <property type="entry name" value="MFS_Sugar_Transporter"/>
</dbReference>
<feature type="transmembrane region" description="Helical" evidence="11">
    <location>
        <begin position="126"/>
        <end position="148"/>
    </location>
</feature>
<dbReference type="GO" id="GO:0072359">
    <property type="term" value="P:circulatory system development"/>
    <property type="evidence" value="ECO:0007669"/>
    <property type="project" value="TreeGrafter"/>
</dbReference>
<comment type="catalytic activity">
    <reaction evidence="1">
        <text>D-glucose(out) = D-glucose(in)</text>
        <dbReference type="Rhea" id="RHEA:60376"/>
        <dbReference type="ChEBI" id="CHEBI:4167"/>
    </reaction>
</comment>
<comment type="similarity">
    <text evidence="4">Belongs to the major facilitator superfamily. Sugar transporter (TC 2.A.1.1) family. Glucose transporter subfamily.</text>
</comment>
<sequence length="423" mass="45636">IISGALLQLRVDFALSCVQQEALVSALLFGALLGRRKSILFSNGLTLTGTVLLLITSYPALILGRAIVGFAVCISSMSCCIFVSELVQPERRGVLVSLYEVGITVGILTAYAVNYLMADTQDGWKWMFGLAAVPTLVQLVALCCLPSVTQSNGAQQRSQPETQEPTRGYTYMSLFHTKDNMRTRTMIGLALVLFQQLTGQPNVLLYASTIFYTLGFHNHTVVLASVGLGLVKVLSTLLSMALSDRVGRRPLLMIIGLLCTHSHVDEMTCVSKDISSNANITTTYAHVTVNDNETTINGGASLETKSPFHAPAANGIVLLSLMAVVGAYSIGFGPCVLTWLLLSEIFPAEVRGRAFAFTNCFNWSAHLLVTSTFLNLVDAIGLPGLFVSYGAIASAAAVFFCKILPETKGKSLEDIDQELRLHR</sequence>
<proteinExistence type="inferred from homology"/>
<evidence type="ECO:0000256" key="8">
    <source>
        <dbReference type="ARBA" id="ARBA00022692"/>
    </source>
</evidence>
<protein>
    <submittedName>
        <fullName evidence="13">Solute carrier family 2 member 10</fullName>
    </submittedName>
</protein>
<dbReference type="Ensembl" id="ENSNMLT00000042678.1">
    <property type="protein sequence ID" value="ENSNMLP00000038330.1"/>
    <property type="gene ID" value="ENSNMLG00000023679.1"/>
</dbReference>
<feature type="domain" description="Major facilitator superfamily (MFS) profile" evidence="12">
    <location>
        <begin position="1"/>
        <end position="408"/>
    </location>
</feature>
<reference evidence="13" key="2">
    <citation type="submission" date="2025-09" db="UniProtKB">
        <authorList>
            <consortium name="Ensembl"/>
        </authorList>
    </citation>
    <scope>IDENTIFICATION</scope>
</reference>
<evidence type="ECO:0000256" key="2">
    <source>
        <dbReference type="ARBA" id="ARBA00004127"/>
    </source>
</evidence>
<keyword evidence="9 11" id="KW-1133">Transmembrane helix</keyword>
<reference evidence="13" key="1">
    <citation type="submission" date="2025-08" db="UniProtKB">
        <authorList>
            <consortium name="Ensembl"/>
        </authorList>
    </citation>
    <scope>IDENTIFICATION</scope>
</reference>
<keyword evidence="5" id="KW-0813">Transport</keyword>
<comment type="subcellular location">
    <subcellularLocation>
        <location evidence="3">Cytoplasm</location>
    </subcellularLocation>
    <subcellularLocation>
        <location evidence="2">Endomembrane system</location>
        <topology evidence="2">Multi-pass membrane protein</topology>
    </subcellularLocation>
</comment>
<accession>A0A8C6WX32</accession>
<dbReference type="Pfam" id="PF00083">
    <property type="entry name" value="Sugar_tr"/>
    <property type="match status" value="1"/>
</dbReference>
<keyword evidence="8 11" id="KW-0812">Transmembrane</keyword>
<keyword evidence="7" id="KW-0762">Sugar transport</keyword>